<evidence type="ECO:0000256" key="3">
    <source>
        <dbReference type="ARBA" id="ARBA00022692"/>
    </source>
</evidence>
<reference evidence="8" key="1">
    <citation type="journal article" date="2019" name="Int. J. Syst. Evol. Microbiol.">
        <title>The Global Catalogue of Microorganisms (GCM) 10K type strain sequencing project: providing services to taxonomists for standard genome sequencing and annotation.</title>
        <authorList>
            <consortium name="The Broad Institute Genomics Platform"/>
            <consortium name="The Broad Institute Genome Sequencing Center for Infectious Disease"/>
            <person name="Wu L."/>
            <person name="Ma J."/>
        </authorList>
    </citation>
    <scope>NUCLEOTIDE SEQUENCE [LARGE SCALE GENOMIC DNA]</scope>
    <source>
        <strain evidence="8">JCM 18303</strain>
    </source>
</reference>
<feature type="transmembrane region" description="Helical" evidence="6">
    <location>
        <begin position="12"/>
        <end position="38"/>
    </location>
</feature>
<protein>
    <recommendedName>
        <fullName evidence="6">Probable membrane transporter protein</fullName>
    </recommendedName>
</protein>
<dbReference type="RefSeq" id="WP_185059956.1">
    <property type="nucleotide sequence ID" value="NZ_BAABJP010000058.1"/>
</dbReference>
<evidence type="ECO:0000256" key="6">
    <source>
        <dbReference type="RuleBase" id="RU363041"/>
    </source>
</evidence>
<evidence type="ECO:0000256" key="2">
    <source>
        <dbReference type="ARBA" id="ARBA00009142"/>
    </source>
</evidence>
<comment type="caution">
    <text evidence="7">The sequence shown here is derived from an EMBL/GenBank/DDBJ whole genome shotgun (WGS) entry which is preliminary data.</text>
</comment>
<keyword evidence="4 6" id="KW-1133">Transmembrane helix</keyword>
<feature type="transmembrane region" description="Helical" evidence="6">
    <location>
        <begin position="155"/>
        <end position="184"/>
    </location>
</feature>
<dbReference type="PANTHER" id="PTHR43701">
    <property type="entry name" value="MEMBRANE TRANSPORTER PROTEIN MJ0441-RELATED"/>
    <property type="match status" value="1"/>
</dbReference>
<evidence type="ECO:0000313" key="8">
    <source>
        <dbReference type="Proteomes" id="UP001428817"/>
    </source>
</evidence>
<dbReference type="Proteomes" id="UP001428817">
    <property type="component" value="Unassembled WGS sequence"/>
</dbReference>
<gene>
    <name evidence="7" type="ORF">GCM10023321_77490</name>
</gene>
<keyword evidence="8" id="KW-1185">Reference proteome</keyword>
<accession>A0ABP9RBM2</accession>
<comment type="subcellular location">
    <subcellularLocation>
        <location evidence="6">Cell membrane</location>
        <topology evidence="6">Multi-pass membrane protein</topology>
    </subcellularLocation>
    <subcellularLocation>
        <location evidence="1">Membrane</location>
        <topology evidence="1">Multi-pass membrane protein</topology>
    </subcellularLocation>
</comment>
<evidence type="ECO:0000256" key="4">
    <source>
        <dbReference type="ARBA" id="ARBA00022989"/>
    </source>
</evidence>
<feature type="transmembrane region" description="Helical" evidence="6">
    <location>
        <begin position="217"/>
        <end position="235"/>
    </location>
</feature>
<evidence type="ECO:0000256" key="1">
    <source>
        <dbReference type="ARBA" id="ARBA00004141"/>
    </source>
</evidence>
<keyword evidence="3 6" id="KW-0812">Transmembrane</keyword>
<comment type="similarity">
    <text evidence="2 6">Belongs to the 4-toluene sulfonate uptake permease (TSUP) (TC 2.A.102) family.</text>
</comment>
<evidence type="ECO:0000313" key="7">
    <source>
        <dbReference type="EMBL" id="GAA5174182.1"/>
    </source>
</evidence>
<feature type="transmembrane region" description="Helical" evidence="6">
    <location>
        <begin position="109"/>
        <end position="127"/>
    </location>
</feature>
<feature type="transmembrane region" description="Helical" evidence="6">
    <location>
        <begin position="247"/>
        <end position="264"/>
    </location>
</feature>
<feature type="transmembrane region" description="Helical" evidence="6">
    <location>
        <begin position="74"/>
        <end position="97"/>
    </location>
</feature>
<dbReference type="PANTHER" id="PTHR43701:SF2">
    <property type="entry name" value="MEMBRANE TRANSPORTER PROTEIN YJNA-RELATED"/>
    <property type="match status" value="1"/>
</dbReference>
<name>A0ABP9RBM2_9PSEU</name>
<dbReference type="EMBL" id="BAABJP010000058">
    <property type="protein sequence ID" value="GAA5174182.1"/>
    <property type="molecule type" value="Genomic_DNA"/>
</dbReference>
<keyword evidence="5 6" id="KW-0472">Membrane</keyword>
<dbReference type="InterPro" id="IPR051598">
    <property type="entry name" value="TSUP/Inactive_protease-like"/>
</dbReference>
<evidence type="ECO:0000256" key="5">
    <source>
        <dbReference type="ARBA" id="ARBA00023136"/>
    </source>
</evidence>
<proteinExistence type="inferred from homology"/>
<sequence>MAHVDWPLTVAGLLVGLLVGLTGMGGGALLTPVLVLLFRVEPLAAISSDLFTSLVMKPVGGAVHLRQRTVHWRLVGWLAVGSVPAAFLGAVAIGTLAHRAGLQDNLKLFIGWALCASVTLMFLRLALDRRNRQRDAANGTAENEEPVRIRVPRTLAIGVVGGFVVGMTSVGAGSLIIALLLLAYPALRPARLVGTDIVQAIPLVASATLGHLLFGDVQFALTTFLLLGALPGVYLGARWSARGPSAVIRPVIAAVLLASALALLKVGTPVILLGSAAALVLMAVLQRPRKVDPAPLSPELEPVR</sequence>
<keyword evidence="6" id="KW-1003">Cell membrane</keyword>
<dbReference type="InterPro" id="IPR002781">
    <property type="entry name" value="TM_pro_TauE-like"/>
</dbReference>
<organism evidence="7 8">
    <name type="scientific">Pseudonocardia eucalypti</name>
    <dbReference type="NCBI Taxonomy" id="648755"/>
    <lineage>
        <taxon>Bacteria</taxon>
        <taxon>Bacillati</taxon>
        <taxon>Actinomycetota</taxon>
        <taxon>Actinomycetes</taxon>
        <taxon>Pseudonocardiales</taxon>
        <taxon>Pseudonocardiaceae</taxon>
        <taxon>Pseudonocardia</taxon>
    </lineage>
</organism>
<dbReference type="Pfam" id="PF01925">
    <property type="entry name" value="TauE"/>
    <property type="match status" value="1"/>
</dbReference>